<evidence type="ECO:0000256" key="6">
    <source>
        <dbReference type="ARBA" id="ARBA00022833"/>
    </source>
</evidence>
<dbReference type="Proteomes" id="UP000502665">
    <property type="component" value="Chromosome"/>
</dbReference>
<evidence type="ECO:0000256" key="3">
    <source>
        <dbReference type="ARBA" id="ARBA00022723"/>
    </source>
</evidence>
<name>A0A6M4WQS4_9ACTN</name>
<proteinExistence type="inferred from homology"/>
<dbReference type="SUPFAM" id="SSF55486">
    <property type="entry name" value="Metalloproteases ('zincins'), catalytic domain"/>
    <property type="match status" value="1"/>
</dbReference>
<evidence type="ECO:0000259" key="12">
    <source>
        <dbReference type="Pfam" id="PF07504"/>
    </source>
</evidence>
<dbReference type="Pfam" id="PF07504">
    <property type="entry name" value="FTP"/>
    <property type="match status" value="1"/>
</dbReference>
<dbReference type="Pfam" id="PF02868">
    <property type="entry name" value="Peptidase_M4_C"/>
    <property type="match status" value="1"/>
</dbReference>
<dbReference type="InterPro" id="IPR027268">
    <property type="entry name" value="Peptidase_M4/M1_CTD_sf"/>
</dbReference>
<dbReference type="InterPro" id="IPR050728">
    <property type="entry name" value="Zinc_Metalloprotease_M4"/>
</dbReference>
<feature type="domain" description="FTP" evidence="12">
    <location>
        <begin position="135"/>
        <end position="170"/>
    </location>
</feature>
<dbReference type="EMBL" id="CP049838">
    <property type="protein sequence ID" value="QJT02920.1"/>
    <property type="molecule type" value="Genomic_DNA"/>
</dbReference>
<keyword evidence="4" id="KW-0732">Signal</keyword>
<gene>
    <name evidence="13" type="ORF">G9272_23685</name>
</gene>
<dbReference type="Gene3D" id="1.10.390.10">
    <property type="entry name" value="Neutral Protease Domain 2"/>
    <property type="match status" value="1"/>
</dbReference>
<sequence length="1011" mass="105118">MAVPGGRPPPVRIPRGNGGTVRQSRASRQRPAESRAESSAGLPAASPAGLPVALRNGAAALIGVAALVVSAVPAVAVTPVPPSPGEVVPGPDTATPALVDGLRERAPAAPNAADAARAHLAAQRARYRIADPGRDLRPAGTVTAEDGREVVRLRQTYHGVPVLGGQYIVRMERQSDGGRVVTGTSGKYFTGLRADTTAAEVDDALAVERAVDAVLNELGAQGFTAYERGAAGGDGTESGEGEADGPPLTGTSHGLVVLPTGTGVLTRHITVRGADPARGEPVLREVYIDARAGYPVLQYSGIQTFGTPVTAAAGSAAGPAGSVRAAAAAAAAADDEPGTDTDTDTDTGSGVRLDGTTVPLRITHDETRDAYVLRDRSRIQNETEDVLATWDARGTWASEVSGSWPAGIQEFASPTPAFGADATEAGAVDAHWAAGQVYDYYKAGHGRDSLDGHGMSINSLVGTTDYGQPYVNAFWDGRKMVYGNGDAEYRPLSAGLDVVGHEMTHGVIGHSAELVYAGQSGAMNEALADYFGNAVQTDVLGVAMDDPQAGLLGETLCRTKSPADCAIRDLNDGRTTAKSFLGVGFGTDNGGVHLNSTIFSGALWDIREDLGPALADRIVYKALTEYLTPLDGFTQGRDAVIAAAKALGVGGSDLSAVQRAFNAHGIVPNWELALGVDSELLLERVNTFDSHLGAGGGWWTASTSNEEGSEAYSVWAGRTDGTGQLKLMSPNDGRYHVNPVTDGKTVVWQAYSAGSVAVLARPLAGGPVKTLFSGRSMGPDLAVEGDVVAFDYMARAGLRNVVHLRMSDPANEVRLGGGRYHRTSFPSLSHGRIAYQEVQRVTLAATYEYNTRVLDLATGEDRVIQQAASGTGLGPTAITGGHVYWLLDEIDQNGVTTLRRAALDGSGVTDLSPETGPDALNVSDVTASEEAVTMTARTPDTQVRNATLSKLWQFTPTSGNDGAVRRSRVSCNRGEQLSAAAASGTRVLWLDATTGISDVVTRARPAGTCED</sequence>
<dbReference type="Gene3D" id="3.10.450.490">
    <property type="match status" value="1"/>
</dbReference>
<dbReference type="PRINTS" id="PR00730">
    <property type="entry name" value="THERMOLYSIN"/>
</dbReference>
<dbReference type="GO" id="GO:0006508">
    <property type="term" value="P:proteolysis"/>
    <property type="evidence" value="ECO:0007669"/>
    <property type="project" value="UniProtKB-KW"/>
</dbReference>
<keyword evidence="2" id="KW-0645">Protease</keyword>
<feature type="domain" description="Peptidase M4 C-terminal" evidence="11">
    <location>
        <begin position="512"/>
        <end position="666"/>
    </location>
</feature>
<comment type="similarity">
    <text evidence="1">Belongs to the peptidase M4 family.</text>
</comment>
<dbReference type="InterPro" id="IPR023612">
    <property type="entry name" value="Peptidase_M4"/>
</dbReference>
<dbReference type="InterPro" id="IPR013856">
    <property type="entry name" value="Peptidase_M4_domain"/>
</dbReference>
<evidence type="ECO:0000256" key="8">
    <source>
        <dbReference type="PIRSR" id="PIRSR623612-1"/>
    </source>
</evidence>
<evidence type="ECO:0000259" key="10">
    <source>
        <dbReference type="Pfam" id="PF01447"/>
    </source>
</evidence>
<keyword evidence="7" id="KW-0482">Metalloprotease</keyword>
<keyword evidence="14" id="KW-1185">Reference proteome</keyword>
<dbReference type="GO" id="GO:0004222">
    <property type="term" value="F:metalloendopeptidase activity"/>
    <property type="evidence" value="ECO:0007669"/>
    <property type="project" value="InterPro"/>
</dbReference>
<dbReference type="PANTHER" id="PTHR33794:SF1">
    <property type="entry name" value="BACILLOLYSIN"/>
    <property type="match status" value="1"/>
</dbReference>
<dbReference type="Gene3D" id="3.10.170.10">
    <property type="match status" value="1"/>
</dbReference>
<keyword evidence="6" id="KW-0862">Zinc</keyword>
<dbReference type="GO" id="GO:0046872">
    <property type="term" value="F:metal ion binding"/>
    <property type="evidence" value="ECO:0007669"/>
    <property type="project" value="UniProtKB-KW"/>
</dbReference>
<evidence type="ECO:0000256" key="5">
    <source>
        <dbReference type="ARBA" id="ARBA00022801"/>
    </source>
</evidence>
<feature type="domain" description="Peptidase M4" evidence="10">
    <location>
        <begin position="347"/>
        <end position="508"/>
    </location>
</feature>
<evidence type="ECO:0000313" key="13">
    <source>
        <dbReference type="EMBL" id="QJT02920.1"/>
    </source>
</evidence>
<evidence type="ECO:0000259" key="11">
    <source>
        <dbReference type="Pfam" id="PF02868"/>
    </source>
</evidence>
<organism evidence="13 14">
    <name type="scientific">Streptomyces asoensis</name>
    <dbReference type="NCBI Taxonomy" id="249586"/>
    <lineage>
        <taxon>Bacteria</taxon>
        <taxon>Bacillati</taxon>
        <taxon>Actinomycetota</taxon>
        <taxon>Actinomycetes</taxon>
        <taxon>Kitasatosporales</taxon>
        <taxon>Streptomycetaceae</taxon>
        <taxon>Streptomyces</taxon>
    </lineage>
</organism>
<feature type="active site" evidence="8">
    <location>
        <position position="502"/>
    </location>
</feature>
<evidence type="ECO:0000256" key="2">
    <source>
        <dbReference type="ARBA" id="ARBA00022670"/>
    </source>
</evidence>
<protein>
    <submittedName>
        <fullName evidence="13">M4 family metallopeptidase</fullName>
    </submittedName>
</protein>
<feature type="compositionally biased region" description="Low complexity" evidence="9">
    <location>
        <begin position="37"/>
        <end position="46"/>
    </location>
</feature>
<accession>A0A6M4WQS4</accession>
<keyword evidence="5" id="KW-0378">Hydrolase</keyword>
<dbReference type="PANTHER" id="PTHR33794">
    <property type="entry name" value="BACILLOLYSIN"/>
    <property type="match status" value="1"/>
</dbReference>
<evidence type="ECO:0000256" key="7">
    <source>
        <dbReference type="ARBA" id="ARBA00023049"/>
    </source>
</evidence>
<dbReference type="InterPro" id="IPR001570">
    <property type="entry name" value="Peptidase_M4_C_domain"/>
</dbReference>
<feature type="region of interest" description="Disordered" evidence="9">
    <location>
        <begin position="1"/>
        <end position="46"/>
    </location>
</feature>
<evidence type="ECO:0000256" key="4">
    <source>
        <dbReference type="ARBA" id="ARBA00022729"/>
    </source>
</evidence>
<dbReference type="InterPro" id="IPR011096">
    <property type="entry name" value="FTP_domain"/>
</dbReference>
<reference evidence="13" key="1">
    <citation type="submission" date="2020-03" db="EMBL/GenBank/DDBJ databases">
        <title>Molecular networking-based the target discovery of potent antiproliferative macrolactams: 5/6/7/16 polycyclic ansamycins and glycosylated trienomycin from Streptomyces cacaoi subsp. asoensis.</title>
        <authorList>
            <person name="Liu L.-L."/>
        </authorList>
    </citation>
    <scope>NUCLEOTIDE SEQUENCE [LARGE SCALE GENOMIC DNA]</scope>
    <source>
        <strain evidence="13">H2S5</strain>
    </source>
</reference>
<feature type="active site" description="Proton donor" evidence="8">
    <location>
        <position position="593"/>
    </location>
</feature>
<dbReference type="Pfam" id="PF01447">
    <property type="entry name" value="Peptidase_M4"/>
    <property type="match status" value="1"/>
</dbReference>
<dbReference type="CDD" id="cd09597">
    <property type="entry name" value="M4_TLP"/>
    <property type="match status" value="1"/>
</dbReference>
<dbReference type="AlphaFoldDB" id="A0A6M4WQS4"/>
<feature type="region of interest" description="Disordered" evidence="9">
    <location>
        <begin position="227"/>
        <end position="252"/>
    </location>
</feature>
<feature type="compositionally biased region" description="Pro residues" evidence="9">
    <location>
        <begin position="1"/>
        <end position="12"/>
    </location>
</feature>
<evidence type="ECO:0000256" key="1">
    <source>
        <dbReference type="ARBA" id="ARBA00009388"/>
    </source>
</evidence>
<evidence type="ECO:0000313" key="14">
    <source>
        <dbReference type="Proteomes" id="UP000502665"/>
    </source>
</evidence>
<keyword evidence="3" id="KW-0479">Metal-binding</keyword>
<evidence type="ECO:0000256" key="9">
    <source>
        <dbReference type="SAM" id="MobiDB-lite"/>
    </source>
</evidence>